<feature type="transmembrane region" description="Helical" evidence="2">
    <location>
        <begin position="117"/>
        <end position="139"/>
    </location>
</feature>
<proteinExistence type="predicted"/>
<gene>
    <name evidence="3" type="ORF">BCT49_24595</name>
</gene>
<accession>A0A2N7KE22</accession>
<feature type="transmembrane region" description="Helical" evidence="2">
    <location>
        <begin position="12"/>
        <end position="34"/>
    </location>
</feature>
<evidence type="ECO:0000256" key="1">
    <source>
        <dbReference type="SAM" id="Coils"/>
    </source>
</evidence>
<protein>
    <submittedName>
        <fullName evidence="3">Uncharacterized protein</fullName>
    </submittedName>
</protein>
<dbReference type="Proteomes" id="UP000235406">
    <property type="component" value="Unassembled WGS sequence"/>
</dbReference>
<dbReference type="RefSeq" id="WP_102434432.1">
    <property type="nucleotide sequence ID" value="NZ_CAWNVI010000067.1"/>
</dbReference>
<evidence type="ECO:0000313" key="4">
    <source>
        <dbReference type="Proteomes" id="UP000235406"/>
    </source>
</evidence>
<feature type="coiled-coil region" evidence="1">
    <location>
        <begin position="738"/>
        <end position="790"/>
    </location>
</feature>
<evidence type="ECO:0000256" key="2">
    <source>
        <dbReference type="SAM" id="Phobius"/>
    </source>
</evidence>
<reference evidence="4" key="1">
    <citation type="submission" date="2016-07" db="EMBL/GenBank/DDBJ databases">
        <title>Nontailed viruses are major unrecognized killers of bacteria in the ocean.</title>
        <authorList>
            <person name="Kauffman K."/>
            <person name="Hussain F."/>
            <person name="Yang J."/>
            <person name="Arevalo P."/>
            <person name="Brown J."/>
            <person name="Cutler M."/>
            <person name="Kelly L."/>
            <person name="Polz M.F."/>
        </authorList>
    </citation>
    <scope>NUCLEOTIDE SEQUENCE [LARGE SCALE GENOMIC DNA]</scope>
    <source>
        <strain evidence="4">10N.261.46.F8</strain>
    </source>
</reference>
<organism evidence="3 4">
    <name type="scientific">Vibrio lentus</name>
    <dbReference type="NCBI Taxonomy" id="136468"/>
    <lineage>
        <taxon>Bacteria</taxon>
        <taxon>Pseudomonadati</taxon>
        <taxon>Pseudomonadota</taxon>
        <taxon>Gammaproteobacteria</taxon>
        <taxon>Vibrionales</taxon>
        <taxon>Vibrionaceae</taxon>
        <taxon>Vibrio</taxon>
    </lineage>
</organism>
<evidence type="ECO:0000313" key="3">
    <source>
        <dbReference type="EMBL" id="PMM73934.1"/>
    </source>
</evidence>
<keyword evidence="1" id="KW-0175">Coiled coil</keyword>
<keyword evidence="2" id="KW-0812">Transmembrane</keyword>
<dbReference type="SUPFAM" id="SSF58113">
    <property type="entry name" value="Apolipoprotein A-I"/>
    <property type="match status" value="1"/>
</dbReference>
<keyword evidence="2" id="KW-0472">Membrane</keyword>
<dbReference type="EMBL" id="MCZK01000067">
    <property type="protein sequence ID" value="PMM73934.1"/>
    <property type="molecule type" value="Genomic_DNA"/>
</dbReference>
<comment type="caution">
    <text evidence="3">The sequence shown here is derived from an EMBL/GenBank/DDBJ whole genome shotgun (WGS) entry which is preliminary data.</text>
</comment>
<sequence length="862" mass="95553">MFDHFAYISGDWITDLIITATVALFAFFFIRALVSTYSTKAKLKSILKIKELSDDLVLKPEQLTPVQLTWVTEHLIYSSLEDDFKIETNGKQWLSKSPISFMVPSCDTSRYKLVPALLTSIGITGTFLGITIGLSHFSMAGDSKALLSSAAELLEGLKTAFYTSLAGLSTSAIFMALLKWSSSSISNAQQRFLLNISKEYFEASAVYYLKDMGSESQRDAINAQLRSADTIELMGTNIADALSSFGGVGHSFNGDVIASKVSEAMTGAIETQMAPALDAIKSELSTLKDIKEQSQQELVSLLVKEMKSELIEPVTVELQKTSEAVLESNEVTAELNRNVEKVVTSTAATVSTINDFQKETMVKLQEFAESLKTILTSFSEETQGAMGTIASEVKGMLGDATDGMEKQRIAFEQSSQTAASAFQGIKESMDGALSERQSAEKAMFESVTSRINTLLSEVSDSFDNQTQVITKTGEVASGLMTQAQNDFEKSVESRREGEKQLFSEVEMRIGNLLESTQTAFTQQSDTIKEVGESAQQLMSQAQSDFEKSVESRREGEKQLFSEVEMRIGNLLESTQTAFTRQSDTIKEVGESAQQLMSKAQSDFEKSVESRREGEKQLFTEMENRISQLLTESQGIFQQQTTTLKETGAEASKLMISAREELEQGLGDIDDKVLSMSRTVQSELEVFREQYQQNLTKYFKEQNDLLDSNLGKQRDGLNGVVDNFRKVFEEEYQTRHTLLKELTAQYQNLEKSAGTLERVAKAIGLNDASKMAELQNAATTMSQEISSLKKEYTTASAAFTQVTEELPKAMDDYYARATKSFETFFNDFDHASSKIHNRLAQAANYLVSAQEVRQEVVQDKAEA</sequence>
<name>A0A2N7KE22_9VIBR</name>
<dbReference type="AlphaFoldDB" id="A0A2N7KE22"/>
<keyword evidence="2" id="KW-1133">Transmembrane helix</keyword>
<dbReference type="OrthoDB" id="9798009at2"/>